<evidence type="ECO:0000256" key="3">
    <source>
        <dbReference type="ARBA" id="ARBA00022837"/>
    </source>
</evidence>
<dbReference type="GO" id="GO:0005509">
    <property type="term" value="F:calcium ion binding"/>
    <property type="evidence" value="ECO:0007669"/>
    <property type="project" value="InterPro"/>
</dbReference>
<dbReference type="GO" id="GO:0003779">
    <property type="term" value="F:actin binding"/>
    <property type="evidence" value="ECO:0007669"/>
    <property type="project" value="UniProtKB-KW"/>
</dbReference>
<evidence type="ECO:0000256" key="4">
    <source>
        <dbReference type="ARBA" id="ARBA00023203"/>
    </source>
</evidence>
<proteinExistence type="inferred from homology"/>
<dbReference type="Proteomes" id="UP001150925">
    <property type="component" value="Unassembled WGS sequence"/>
</dbReference>
<dbReference type="FunFam" id="1.10.418.10:FF:000077">
    <property type="entry name" value="Related to alpha-actinin"/>
    <property type="match status" value="1"/>
</dbReference>
<gene>
    <name evidence="7" type="primary">ain1</name>
    <name evidence="7" type="ORF">IWQ62_000925</name>
</gene>
<reference evidence="7" key="1">
    <citation type="submission" date="2022-07" db="EMBL/GenBank/DDBJ databases">
        <title>Phylogenomic reconstructions and comparative analyses of Kickxellomycotina fungi.</title>
        <authorList>
            <person name="Reynolds N.K."/>
            <person name="Stajich J.E."/>
            <person name="Barry K."/>
            <person name="Grigoriev I.V."/>
            <person name="Crous P."/>
            <person name="Smith M.E."/>
        </authorList>
    </citation>
    <scope>NUCLEOTIDE SEQUENCE</scope>
    <source>
        <strain evidence="7">RSA 1196</strain>
    </source>
</reference>
<dbReference type="Gene3D" id="1.20.58.60">
    <property type="match status" value="2"/>
</dbReference>
<evidence type="ECO:0000313" key="8">
    <source>
        <dbReference type="Proteomes" id="UP001150925"/>
    </source>
</evidence>
<comment type="similarity">
    <text evidence="1">Belongs to the alpha-actinin family.</text>
</comment>
<dbReference type="FunFam" id="1.10.418.10:FF:000001">
    <property type="entry name" value="Actinin alpha 1"/>
    <property type="match status" value="1"/>
</dbReference>
<dbReference type="InterPro" id="IPR011992">
    <property type="entry name" value="EF-hand-dom_pair"/>
</dbReference>
<dbReference type="SMART" id="SM01184">
    <property type="entry name" value="efhand_Ca_insen"/>
    <property type="match status" value="1"/>
</dbReference>
<evidence type="ECO:0000259" key="6">
    <source>
        <dbReference type="PROSITE" id="PS50222"/>
    </source>
</evidence>
<dbReference type="SUPFAM" id="SSF47576">
    <property type="entry name" value="Calponin-homology domain, CH-domain"/>
    <property type="match status" value="1"/>
</dbReference>
<evidence type="ECO:0000256" key="2">
    <source>
        <dbReference type="ARBA" id="ARBA00022737"/>
    </source>
</evidence>
<dbReference type="PROSITE" id="PS00019">
    <property type="entry name" value="ACTININ_1"/>
    <property type="match status" value="1"/>
</dbReference>
<dbReference type="CDD" id="cd00051">
    <property type="entry name" value="EFh"/>
    <property type="match status" value="1"/>
</dbReference>
<dbReference type="Pfam" id="PF08726">
    <property type="entry name" value="EFhand_Ca_insen"/>
    <property type="match status" value="1"/>
</dbReference>
<sequence>MAAVSAHTWESVQQKTFTKWLNNKLSHRNIAPVEDLARDLSDGTVLIQLLEIIGDTPLGNYNRNPRLRIQKVENANKALDFVRYRSLELTNIGAEDIVDKNAKLILGLLWTLILRFTIAEINEEGLTATDGLLLWCQRQTAPYPEVDVRDFTYSWQDGLAFCALIHRHRPDLFNFYDLDLTDRHRNTAFAFEVAEKYLDIPRLLDVEDVCDVAKPDKRSIMTYVAQYFHAFSTLDRVDRAGRRVGKFAEVMQSVWDMGNDYERRVRELISQIEGVQAQWQEEKLANDYSSLKKQSTEFNAYKNTTKRKWIAEKHDLDTLLGNLKTKSKTYNLKPYEPSPGLQPEDLDAAWKCLCDTEINRRKAINRQLRTIKDQLMQEYATLADDFQESLNRMSAEIATLSGDLETQLSLVNHLAAQVRPLERQLQSIQQVNQRCQEANIEENDYTVFTMEDLVFDLSLLKQALNKKLAFIENQIVARSMSNLTPAQLEEFEATFRHFDRDQTNTLSEAEFKASLEGLGQYFTDEEFRVMFRKVAGATDWITFEQFINFLVSITEDQTTPEQLRQSFKVVAGDKPYVTEMDLKMSQLPPPVVAYLVNHIPRRTGSKNEYDYQAYLDSVFHTS</sequence>
<evidence type="ECO:0000259" key="5">
    <source>
        <dbReference type="PROSITE" id="PS50021"/>
    </source>
</evidence>
<dbReference type="Gene3D" id="1.10.238.10">
    <property type="entry name" value="EF-hand"/>
    <property type="match status" value="2"/>
</dbReference>
<dbReference type="Pfam" id="PF00307">
    <property type="entry name" value="CH"/>
    <property type="match status" value="2"/>
</dbReference>
<feature type="domain" description="Calponin-homology (CH)" evidence="5">
    <location>
        <begin position="126"/>
        <end position="232"/>
    </location>
</feature>
<keyword evidence="4" id="KW-0009">Actin-binding</keyword>
<dbReference type="InterPro" id="IPR018247">
    <property type="entry name" value="EF_Hand_1_Ca_BS"/>
</dbReference>
<accession>A0A9W8AXB6</accession>
<dbReference type="SMART" id="SM00033">
    <property type="entry name" value="CH"/>
    <property type="match status" value="2"/>
</dbReference>
<dbReference type="AlphaFoldDB" id="A0A9W8AXB6"/>
<dbReference type="OrthoDB" id="10017054at2759"/>
<dbReference type="InterPro" id="IPR001715">
    <property type="entry name" value="CH_dom"/>
</dbReference>
<feature type="domain" description="Calponin-homology (CH)" evidence="5">
    <location>
        <begin position="11"/>
        <end position="117"/>
    </location>
</feature>
<dbReference type="InterPro" id="IPR036872">
    <property type="entry name" value="CH_dom_sf"/>
</dbReference>
<organism evidence="7 8">
    <name type="scientific">Dispira parvispora</name>
    <dbReference type="NCBI Taxonomy" id="1520584"/>
    <lineage>
        <taxon>Eukaryota</taxon>
        <taxon>Fungi</taxon>
        <taxon>Fungi incertae sedis</taxon>
        <taxon>Zoopagomycota</taxon>
        <taxon>Kickxellomycotina</taxon>
        <taxon>Dimargaritomycetes</taxon>
        <taxon>Dimargaritales</taxon>
        <taxon>Dimargaritaceae</taxon>
        <taxon>Dispira</taxon>
    </lineage>
</organism>
<dbReference type="PANTHER" id="PTHR11915">
    <property type="entry name" value="SPECTRIN/FILAMIN RELATED CYTOSKELETAL PROTEIN"/>
    <property type="match status" value="1"/>
</dbReference>
<dbReference type="PROSITE" id="PS50222">
    <property type="entry name" value="EF_HAND_2"/>
    <property type="match status" value="1"/>
</dbReference>
<feature type="domain" description="EF-hand" evidence="6">
    <location>
        <begin position="486"/>
        <end position="521"/>
    </location>
</feature>
<protein>
    <submittedName>
        <fullName evidence="7">Alpha-actinin</fullName>
    </submittedName>
</protein>
<dbReference type="InterPro" id="IPR002048">
    <property type="entry name" value="EF_hand_dom"/>
</dbReference>
<keyword evidence="3" id="KW-0106">Calcium</keyword>
<dbReference type="PROSITE" id="PS00020">
    <property type="entry name" value="ACTININ_2"/>
    <property type="match status" value="1"/>
</dbReference>
<dbReference type="InterPro" id="IPR001589">
    <property type="entry name" value="Actinin_actin-bd_CS"/>
</dbReference>
<keyword evidence="8" id="KW-1185">Reference proteome</keyword>
<keyword evidence="2" id="KW-0677">Repeat</keyword>
<evidence type="ECO:0000313" key="7">
    <source>
        <dbReference type="EMBL" id="KAJ1968962.1"/>
    </source>
</evidence>
<dbReference type="PROSITE" id="PS00018">
    <property type="entry name" value="EF_HAND_1"/>
    <property type="match status" value="1"/>
</dbReference>
<comment type="caution">
    <text evidence="7">The sequence shown here is derived from an EMBL/GenBank/DDBJ whole genome shotgun (WGS) entry which is preliminary data.</text>
</comment>
<dbReference type="PROSITE" id="PS50021">
    <property type="entry name" value="CH"/>
    <property type="match status" value="2"/>
</dbReference>
<dbReference type="Gene3D" id="1.10.418.10">
    <property type="entry name" value="Calponin-like domain"/>
    <property type="match status" value="2"/>
</dbReference>
<dbReference type="InterPro" id="IPR014837">
    <property type="entry name" value="EF-hand_Ca_insen"/>
</dbReference>
<evidence type="ECO:0000256" key="1">
    <source>
        <dbReference type="ARBA" id="ARBA00010255"/>
    </source>
</evidence>
<dbReference type="EMBL" id="JANBPY010000112">
    <property type="protein sequence ID" value="KAJ1968962.1"/>
    <property type="molecule type" value="Genomic_DNA"/>
</dbReference>
<dbReference type="SUPFAM" id="SSF46966">
    <property type="entry name" value="Spectrin repeat"/>
    <property type="match status" value="2"/>
</dbReference>
<name>A0A9W8AXB6_9FUNG</name>
<dbReference type="SUPFAM" id="SSF47473">
    <property type="entry name" value="EF-hand"/>
    <property type="match status" value="1"/>
</dbReference>